<sequence length="351" mass="38761">MSVFCPASEVMLRHADEFTERRVLFAGDLQDDLPCQFEAREVRVHCSQYHHWRQLARTLGEKAQFSLLPPPELIDGCDTLIFYWPKSKQEAQFQLNALLNQLPIGTDLFIVGENRSGVRSAETLLADFGPIAKMDSARRCSLYHFRSERQAQFDVSQWWDEYQVDDVIVKTLPGVFSRDGFDVGSQLLLSALENVKGKVLDVGSGAGVLSAILAHENPGLNLTLSDVNAAALESSKATISANVLQAKVIASDVFSDIEGRFDFIISNPPFHDGLQTNLTAAESLIRGATKHLQLGGRLCIVANAFLPYPDLLDATFGSHEVLAQTGRFKVYQSILGRPSAAPKDKKATKKR</sequence>
<dbReference type="NCBIfam" id="NF007023">
    <property type="entry name" value="PRK09489.1"/>
    <property type="match status" value="1"/>
</dbReference>
<evidence type="ECO:0000256" key="1">
    <source>
        <dbReference type="ARBA" id="ARBA00022490"/>
    </source>
</evidence>
<evidence type="ECO:0000259" key="7">
    <source>
        <dbReference type="Pfam" id="PF05175"/>
    </source>
</evidence>
<keyword evidence="5 6" id="KW-0949">S-adenosyl-L-methionine</keyword>
<dbReference type="RefSeq" id="WP_108900252.1">
    <property type="nucleotide sequence ID" value="NZ_CP029185.2"/>
</dbReference>
<dbReference type="InterPro" id="IPR002052">
    <property type="entry name" value="DNA_methylase_N6_adenine_CS"/>
</dbReference>
<comment type="subunit">
    <text evidence="6">Monomer.</text>
</comment>
<dbReference type="Proteomes" id="UP000244908">
    <property type="component" value="Chromosome"/>
</dbReference>
<dbReference type="Gene3D" id="3.40.50.150">
    <property type="entry name" value="Vaccinia Virus protein VP39"/>
    <property type="match status" value="2"/>
</dbReference>
<dbReference type="OrthoDB" id="9816072at2"/>
<keyword evidence="2 6" id="KW-0698">rRNA processing</keyword>
<dbReference type="HAMAP" id="MF_01862">
    <property type="entry name" value="16SrRNA_methyltr_C"/>
    <property type="match status" value="1"/>
</dbReference>
<proteinExistence type="inferred from homology"/>
<dbReference type="Pfam" id="PF08468">
    <property type="entry name" value="MTS_N"/>
    <property type="match status" value="1"/>
</dbReference>
<dbReference type="PROSITE" id="PS00092">
    <property type="entry name" value="N6_MTASE"/>
    <property type="match status" value="1"/>
</dbReference>
<dbReference type="GO" id="GO:0052914">
    <property type="term" value="F:16S rRNA (guanine(1207)-N(2))-methyltransferase activity"/>
    <property type="evidence" value="ECO:0007669"/>
    <property type="project" value="UniProtKB-EC"/>
</dbReference>
<keyword evidence="4 6" id="KW-0808">Transferase</keyword>
<dbReference type="PANTHER" id="PTHR47816">
    <property type="entry name" value="RIBOSOMAL RNA SMALL SUBUNIT METHYLTRANSFERASE C"/>
    <property type="match status" value="1"/>
</dbReference>
<dbReference type="GO" id="GO:0005737">
    <property type="term" value="C:cytoplasm"/>
    <property type="evidence" value="ECO:0007669"/>
    <property type="project" value="UniProtKB-SubCell"/>
</dbReference>
<comment type="function">
    <text evidence="6">Specifically methylates the guanine in position 1207 of 16S rRNA in the 30S particle.</text>
</comment>
<dbReference type="KEGG" id="lpv:HYN51_06135"/>
<feature type="domain" description="Methyltransferase small N-terminal" evidence="8">
    <location>
        <begin position="8"/>
        <end position="162"/>
    </location>
</feature>
<dbReference type="InterPro" id="IPR013675">
    <property type="entry name" value="Mtase_sm_N"/>
</dbReference>
<evidence type="ECO:0000256" key="4">
    <source>
        <dbReference type="ARBA" id="ARBA00022679"/>
    </source>
</evidence>
<name>A0A2Y9TWT7_9GAMM</name>
<dbReference type="InterPro" id="IPR007848">
    <property type="entry name" value="Small_mtfrase_dom"/>
</dbReference>
<keyword evidence="10" id="KW-1185">Reference proteome</keyword>
<evidence type="ECO:0000256" key="5">
    <source>
        <dbReference type="ARBA" id="ARBA00022691"/>
    </source>
</evidence>
<feature type="domain" description="Methyltransferase small" evidence="7">
    <location>
        <begin position="167"/>
        <end position="332"/>
    </location>
</feature>
<evidence type="ECO:0000259" key="8">
    <source>
        <dbReference type="Pfam" id="PF08468"/>
    </source>
</evidence>
<dbReference type="GO" id="GO:0003676">
    <property type="term" value="F:nucleic acid binding"/>
    <property type="evidence" value="ECO:0007669"/>
    <property type="project" value="InterPro"/>
</dbReference>
<evidence type="ECO:0000256" key="2">
    <source>
        <dbReference type="ARBA" id="ARBA00022552"/>
    </source>
</evidence>
<dbReference type="SUPFAM" id="SSF53335">
    <property type="entry name" value="S-adenosyl-L-methionine-dependent methyltransferases"/>
    <property type="match status" value="1"/>
</dbReference>
<keyword evidence="3 6" id="KW-0489">Methyltransferase</keyword>
<dbReference type="InterPro" id="IPR023543">
    <property type="entry name" value="rRNA_ssu_MeTfrase_C"/>
</dbReference>
<keyword evidence="1 6" id="KW-0963">Cytoplasm</keyword>
<dbReference type="EC" id="2.1.1.172" evidence="6"/>
<accession>A0A2Y9TWT7</accession>
<evidence type="ECO:0000313" key="9">
    <source>
        <dbReference type="EMBL" id="AWH88177.1"/>
    </source>
</evidence>
<dbReference type="CDD" id="cd02440">
    <property type="entry name" value="AdoMet_MTases"/>
    <property type="match status" value="1"/>
</dbReference>
<dbReference type="PANTHER" id="PTHR47816:SF4">
    <property type="entry name" value="RIBOSOMAL RNA SMALL SUBUNIT METHYLTRANSFERASE C"/>
    <property type="match status" value="1"/>
</dbReference>
<comment type="similarity">
    <text evidence="6">Belongs to the methyltransferase superfamily. RsmC family.</text>
</comment>
<reference evidence="9 10" key="1">
    <citation type="journal article" date="2019" name="Int. J. Syst. Evol. Microbiol.">
        <title>Limnobaculum parvum gen. nov., sp. nov., isolated from a freshwater lake.</title>
        <authorList>
            <person name="Baek C."/>
            <person name="Shin S.K."/>
            <person name="Yi H."/>
        </authorList>
    </citation>
    <scope>NUCLEOTIDE SEQUENCE [LARGE SCALE GENOMIC DNA]</scope>
    <source>
        <strain evidence="9 10">HYN0051</strain>
    </source>
</reference>
<evidence type="ECO:0000313" key="10">
    <source>
        <dbReference type="Proteomes" id="UP000244908"/>
    </source>
</evidence>
<dbReference type="AlphaFoldDB" id="A0A2Y9TWT7"/>
<comment type="catalytic activity">
    <reaction evidence="6">
        <text>guanosine(1207) in 16S rRNA + S-adenosyl-L-methionine = N(2)-methylguanosine(1207) in 16S rRNA + S-adenosyl-L-homocysteine + H(+)</text>
        <dbReference type="Rhea" id="RHEA:42736"/>
        <dbReference type="Rhea" id="RHEA-COMP:10213"/>
        <dbReference type="Rhea" id="RHEA-COMP:10214"/>
        <dbReference type="ChEBI" id="CHEBI:15378"/>
        <dbReference type="ChEBI" id="CHEBI:57856"/>
        <dbReference type="ChEBI" id="CHEBI:59789"/>
        <dbReference type="ChEBI" id="CHEBI:74269"/>
        <dbReference type="ChEBI" id="CHEBI:74481"/>
        <dbReference type="EC" id="2.1.1.172"/>
    </reaction>
</comment>
<organism evidence="9 10">
    <name type="scientific">Limnobaculum parvum</name>
    <dbReference type="NCBI Taxonomy" id="2172103"/>
    <lineage>
        <taxon>Bacteria</taxon>
        <taxon>Pseudomonadati</taxon>
        <taxon>Pseudomonadota</taxon>
        <taxon>Gammaproteobacteria</taxon>
        <taxon>Enterobacterales</taxon>
        <taxon>Budviciaceae</taxon>
        <taxon>Limnobaculum</taxon>
    </lineage>
</organism>
<evidence type="ECO:0000256" key="3">
    <source>
        <dbReference type="ARBA" id="ARBA00022603"/>
    </source>
</evidence>
<evidence type="ECO:0000256" key="6">
    <source>
        <dbReference type="HAMAP-Rule" id="MF_01862"/>
    </source>
</evidence>
<gene>
    <name evidence="6" type="primary">rsmC</name>
    <name evidence="9" type="ORF">HYN51_06135</name>
</gene>
<dbReference type="Pfam" id="PF05175">
    <property type="entry name" value="MTS"/>
    <property type="match status" value="1"/>
</dbReference>
<protein>
    <recommendedName>
        <fullName evidence="6">Ribosomal RNA small subunit methyltransferase C</fullName>
        <ecNumber evidence="6">2.1.1.172</ecNumber>
    </recommendedName>
    <alternativeName>
        <fullName evidence="6">16S rRNA m2G1207 methyltransferase</fullName>
    </alternativeName>
    <alternativeName>
        <fullName evidence="6">rRNA (guanine-N(2)-)-methyltransferase RsmC</fullName>
    </alternativeName>
</protein>
<comment type="subcellular location">
    <subcellularLocation>
        <location evidence="6">Cytoplasm</location>
    </subcellularLocation>
</comment>
<dbReference type="InterPro" id="IPR046977">
    <property type="entry name" value="RsmC/RlmG"/>
</dbReference>
<dbReference type="InterPro" id="IPR029063">
    <property type="entry name" value="SAM-dependent_MTases_sf"/>
</dbReference>
<dbReference type="EMBL" id="CP029185">
    <property type="protein sequence ID" value="AWH88177.1"/>
    <property type="molecule type" value="Genomic_DNA"/>
</dbReference>